<keyword evidence="1" id="KW-1133">Transmembrane helix</keyword>
<evidence type="ECO:0000313" key="5">
    <source>
        <dbReference type="Proteomes" id="UP000093694"/>
    </source>
</evidence>
<keyword evidence="5" id="KW-1185">Reference proteome</keyword>
<name>A0A166TCX5_9CLOT</name>
<sequence length="68" mass="8135">MILTLEVLGILTMCTIMFVSIWGFIIMKQMLSQLKYRNYLVEKLTQYMYFLTKKDDVSQTKTDNNKKE</sequence>
<evidence type="ECO:0000313" key="4">
    <source>
        <dbReference type="Proteomes" id="UP000077384"/>
    </source>
</evidence>
<reference evidence="2 4" key="1">
    <citation type="journal article" date="2015" name="Biotechnol. Bioeng.">
        <title>Genome sequence and phenotypic characterization of Caulobacter segnis.</title>
        <authorList>
            <person name="Patel S."/>
            <person name="Fletcher B."/>
            <person name="Scott D.C."/>
            <person name="Ely B."/>
        </authorList>
    </citation>
    <scope>NUCLEOTIDE SEQUENCE [LARGE SCALE GENOMIC DNA]</scope>
    <source>
        <strain evidence="2 4">PS02</strain>
    </source>
</reference>
<dbReference type="EMBL" id="LROR01000034">
    <property type="protein sequence ID" value="OBR96312.1"/>
    <property type="molecule type" value="Genomic_DNA"/>
</dbReference>
<evidence type="ECO:0000313" key="2">
    <source>
        <dbReference type="EMBL" id="OAA93523.1"/>
    </source>
</evidence>
<dbReference type="RefSeq" id="WP_063600886.1">
    <property type="nucleotide sequence ID" value="NZ_LITQ01000012.1"/>
</dbReference>
<feature type="transmembrane region" description="Helical" evidence="1">
    <location>
        <begin position="6"/>
        <end position="27"/>
    </location>
</feature>
<evidence type="ECO:0000256" key="1">
    <source>
        <dbReference type="SAM" id="Phobius"/>
    </source>
</evidence>
<dbReference type="EMBL" id="LITQ01000012">
    <property type="protein sequence ID" value="OAA93523.1"/>
    <property type="molecule type" value="Genomic_DNA"/>
</dbReference>
<comment type="caution">
    <text evidence="2">The sequence shown here is derived from an EMBL/GenBank/DDBJ whole genome shotgun (WGS) entry which is preliminary data.</text>
</comment>
<reference evidence="3 5" key="2">
    <citation type="journal article" date="2016" name="Front. Microbiol.">
        <title>Industrial Acetogenic Biocatalysts: A Comparative Metabolic and Genomic Analysis.</title>
        <authorList>
            <person name="Bengelsdorf F."/>
            <person name="Poehlein A."/>
            <person name="Sonja S."/>
            <person name="Erz C."/>
            <person name="Hummel T."/>
            <person name="Hoffmeister S."/>
            <person name="Daniel R."/>
            <person name="Durre P."/>
        </authorList>
    </citation>
    <scope>NUCLEOTIDE SEQUENCE [LARGE SCALE GENOMIC DNA]</scope>
    <source>
        <strain evidence="3 5">PTA-10522</strain>
    </source>
</reference>
<dbReference type="PATRIC" id="fig|1705578.3.peg.4388"/>
<gene>
    <name evidence="3" type="ORF">CLCOS_10100</name>
    <name evidence="2" type="ORF">WX73_04273</name>
</gene>
<dbReference type="Proteomes" id="UP000093694">
    <property type="component" value="Unassembled WGS sequence"/>
</dbReference>
<keyword evidence="1" id="KW-0812">Transmembrane</keyword>
<dbReference type="Proteomes" id="UP000077384">
    <property type="component" value="Unassembled WGS sequence"/>
</dbReference>
<organism evidence="2 4">
    <name type="scientific">Clostridium coskatii</name>
    <dbReference type="NCBI Taxonomy" id="1705578"/>
    <lineage>
        <taxon>Bacteria</taxon>
        <taxon>Bacillati</taxon>
        <taxon>Bacillota</taxon>
        <taxon>Clostridia</taxon>
        <taxon>Eubacteriales</taxon>
        <taxon>Clostridiaceae</taxon>
        <taxon>Clostridium</taxon>
    </lineage>
</organism>
<dbReference type="AlphaFoldDB" id="A0A166TCX5"/>
<accession>A0A166TCX5</accession>
<protein>
    <submittedName>
        <fullName evidence="2">Uncharacterized protein</fullName>
    </submittedName>
</protein>
<evidence type="ECO:0000313" key="3">
    <source>
        <dbReference type="EMBL" id="OBR96312.1"/>
    </source>
</evidence>
<proteinExistence type="predicted"/>
<keyword evidence="1" id="KW-0472">Membrane</keyword>